<dbReference type="Proteomes" id="UP001176941">
    <property type="component" value="Chromosome 3"/>
</dbReference>
<protein>
    <submittedName>
        <fullName evidence="2">Uncharacterized protein</fullName>
    </submittedName>
</protein>
<name>A0ABN8Z8R4_RANTA</name>
<feature type="region of interest" description="Disordered" evidence="1">
    <location>
        <begin position="64"/>
        <end position="84"/>
    </location>
</feature>
<reference evidence="2" key="1">
    <citation type="submission" date="2023-04" db="EMBL/GenBank/DDBJ databases">
        <authorList>
            <consortium name="ELIXIR-Norway"/>
        </authorList>
    </citation>
    <scope>NUCLEOTIDE SEQUENCE [LARGE SCALE GENOMIC DNA]</scope>
</reference>
<dbReference type="EMBL" id="OX459939">
    <property type="protein sequence ID" value="CAI9170124.1"/>
    <property type="molecule type" value="Genomic_DNA"/>
</dbReference>
<organism evidence="2 3">
    <name type="scientific">Rangifer tarandus platyrhynchus</name>
    <name type="common">Svalbard reindeer</name>
    <dbReference type="NCBI Taxonomy" id="3082113"/>
    <lineage>
        <taxon>Eukaryota</taxon>
        <taxon>Metazoa</taxon>
        <taxon>Chordata</taxon>
        <taxon>Craniata</taxon>
        <taxon>Vertebrata</taxon>
        <taxon>Euteleostomi</taxon>
        <taxon>Mammalia</taxon>
        <taxon>Eutheria</taxon>
        <taxon>Laurasiatheria</taxon>
        <taxon>Artiodactyla</taxon>
        <taxon>Ruminantia</taxon>
        <taxon>Pecora</taxon>
        <taxon>Cervidae</taxon>
        <taxon>Odocoileinae</taxon>
        <taxon>Rangifer</taxon>
    </lineage>
</organism>
<evidence type="ECO:0000256" key="1">
    <source>
        <dbReference type="SAM" id="MobiDB-lite"/>
    </source>
</evidence>
<evidence type="ECO:0000313" key="2">
    <source>
        <dbReference type="EMBL" id="CAI9170124.1"/>
    </source>
</evidence>
<evidence type="ECO:0000313" key="3">
    <source>
        <dbReference type="Proteomes" id="UP001176941"/>
    </source>
</evidence>
<keyword evidence="3" id="KW-1185">Reference proteome</keyword>
<proteinExistence type="predicted"/>
<gene>
    <name evidence="2" type="ORF">MRATA1EN1_LOCUS19086</name>
</gene>
<accession>A0ABN8Z8R4</accession>
<sequence length="164" mass="19024">MQGSIALSPRFKSWTISEISASGLDLYRAVDFTNQLLSVDSSHKQAQLTLPYFVKLLEEERAGNFGNEESESKQETLNSSPQDTLDYKQTLESYESLCRGEGIKLTPQRQKRLFCRYHYGNRTPQLVIAPFKEEDEWDSPHIRFYNVMSDKEIRKIKEIAKPKL</sequence>